<evidence type="ECO:0000313" key="1">
    <source>
        <dbReference type="EMBL" id="OMO58063.1"/>
    </source>
</evidence>
<organism evidence="1 2">
    <name type="scientific">Corchorus olitorius</name>
    <dbReference type="NCBI Taxonomy" id="93759"/>
    <lineage>
        <taxon>Eukaryota</taxon>
        <taxon>Viridiplantae</taxon>
        <taxon>Streptophyta</taxon>
        <taxon>Embryophyta</taxon>
        <taxon>Tracheophyta</taxon>
        <taxon>Spermatophyta</taxon>
        <taxon>Magnoliopsida</taxon>
        <taxon>eudicotyledons</taxon>
        <taxon>Gunneridae</taxon>
        <taxon>Pentapetalae</taxon>
        <taxon>rosids</taxon>
        <taxon>malvids</taxon>
        <taxon>Malvales</taxon>
        <taxon>Malvaceae</taxon>
        <taxon>Grewioideae</taxon>
        <taxon>Apeibeae</taxon>
        <taxon>Corchorus</taxon>
    </lineage>
</organism>
<protein>
    <submittedName>
        <fullName evidence="1">Uncharacterized protein</fullName>
    </submittedName>
</protein>
<comment type="caution">
    <text evidence="1">The sequence shown here is derived from an EMBL/GenBank/DDBJ whole genome shotgun (WGS) entry which is preliminary data.</text>
</comment>
<reference evidence="2" key="1">
    <citation type="submission" date="2013-09" db="EMBL/GenBank/DDBJ databases">
        <title>Corchorus olitorius genome sequencing.</title>
        <authorList>
            <person name="Alam M."/>
            <person name="Haque M.S."/>
            <person name="Islam M.S."/>
            <person name="Emdad E.M."/>
            <person name="Islam M.M."/>
            <person name="Ahmed B."/>
            <person name="Halim A."/>
            <person name="Hossen Q.M.M."/>
            <person name="Hossain M.Z."/>
            <person name="Ahmed R."/>
            <person name="Khan M.M."/>
            <person name="Islam R."/>
            <person name="Rashid M.M."/>
            <person name="Khan S.A."/>
            <person name="Rahman M.S."/>
            <person name="Alam M."/>
            <person name="Yahiya A.S."/>
            <person name="Khan M.S."/>
            <person name="Azam M.S."/>
            <person name="Haque T."/>
            <person name="Lashkar M.Z.H."/>
            <person name="Akhand A.I."/>
            <person name="Morshed G."/>
            <person name="Roy S."/>
            <person name="Uddin K.S."/>
            <person name="Rabeya T."/>
            <person name="Hossain A.S."/>
            <person name="Chowdhury A."/>
            <person name="Snigdha A.R."/>
            <person name="Mortoza M.S."/>
            <person name="Matin S.A."/>
            <person name="Hoque S.M.E."/>
            <person name="Islam M.K."/>
            <person name="Roy D.K."/>
            <person name="Haider R."/>
            <person name="Moosa M.M."/>
            <person name="Elias S.M."/>
            <person name="Hasan A.M."/>
            <person name="Jahan S."/>
            <person name="Shafiuddin M."/>
            <person name="Mahmood N."/>
            <person name="Shommy N.S."/>
        </authorList>
    </citation>
    <scope>NUCLEOTIDE SEQUENCE [LARGE SCALE GENOMIC DNA]</scope>
    <source>
        <strain evidence="2">cv. O-4</strain>
    </source>
</reference>
<dbReference type="Proteomes" id="UP000187203">
    <property type="component" value="Unassembled WGS sequence"/>
</dbReference>
<name>A0A1R3GIZ8_9ROSI</name>
<keyword evidence="2" id="KW-1185">Reference proteome</keyword>
<sequence length="30" mass="3421">MARRLRLLCSTIIICCCHGHSTLQIGNDYE</sequence>
<gene>
    <name evidence="1" type="ORF">COLO4_34888</name>
</gene>
<dbReference type="AlphaFoldDB" id="A0A1R3GIZ8"/>
<accession>A0A1R3GIZ8</accession>
<evidence type="ECO:0000313" key="2">
    <source>
        <dbReference type="Proteomes" id="UP000187203"/>
    </source>
</evidence>
<proteinExistence type="predicted"/>
<dbReference type="EMBL" id="AWUE01022458">
    <property type="protein sequence ID" value="OMO58063.1"/>
    <property type="molecule type" value="Genomic_DNA"/>
</dbReference>